<dbReference type="GO" id="GO:0006310">
    <property type="term" value="P:DNA recombination"/>
    <property type="evidence" value="ECO:0007669"/>
    <property type="project" value="InterPro"/>
</dbReference>
<dbReference type="Proteomes" id="UP000018890">
    <property type="component" value="Unassembled WGS sequence"/>
</dbReference>
<evidence type="ECO:0000256" key="2">
    <source>
        <dbReference type="ARBA" id="ARBA00022598"/>
    </source>
</evidence>
<dbReference type="PANTHER" id="PTHR45674:SF4">
    <property type="entry name" value="DNA LIGASE 1"/>
    <property type="match status" value="1"/>
</dbReference>
<accession>W4PZ29</accession>
<dbReference type="GO" id="GO:0005524">
    <property type="term" value="F:ATP binding"/>
    <property type="evidence" value="ECO:0007669"/>
    <property type="project" value="InterPro"/>
</dbReference>
<evidence type="ECO:0000259" key="3">
    <source>
        <dbReference type="PROSITE" id="PS50160"/>
    </source>
</evidence>
<dbReference type="Pfam" id="PF01068">
    <property type="entry name" value="DNA_ligase_A_M"/>
    <property type="match status" value="1"/>
</dbReference>
<evidence type="ECO:0000256" key="1">
    <source>
        <dbReference type="ARBA" id="ARBA00007572"/>
    </source>
</evidence>
<dbReference type="RefSeq" id="WP_052002050.1">
    <property type="nucleotide sequence ID" value="NZ_BAUT01000005.1"/>
</dbReference>
<dbReference type="Gene3D" id="3.30.470.30">
    <property type="entry name" value="DNA ligase/mRNA capping enzyme"/>
    <property type="match status" value="1"/>
</dbReference>
<proteinExistence type="inferred from homology"/>
<dbReference type="SUPFAM" id="SSF56091">
    <property type="entry name" value="DNA ligase/mRNA capping enzyme, catalytic domain"/>
    <property type="match status" value="1"/>
</dbReference>
<dbReference type="AlphaFoldDB" id="W4PZ29"/>
<name>W4PZ29_9BACI</name>
<evidence type="ECO:0000313" key="4">
    <source>
        <dbReference type="EMBL" id="GAE24982.1"/>
    </source>
</evidence>
<gene>
    <name evidence="4" type="ORF">JCM9140_950</name>
</gene>
<dbReference type="InterPro" id="IPR050191">
    <property type="entry name" value="ATP-dep_DNA_ligase"/>
</dbReference>
<protein>
    <submittedName>
        <fullName evidence="4">DNA ligase</fullName>
    </submittedName>
</protein>
<dbReference type="PANTHER" id="PTHR45674">
    <property type="entry name" value="DNA LIGASE 1/3 FAMILY MEMBER"/>
    <property type="match status" value="1"/>
</dbReference>
<dbReference type="InterPro" id="IPR012310">
    <property type="entry name" value="DNA_ligase_ATP-dep_cent"/>
</dbReference>
<dbReference type="EMBL" id="BAUT01000005">
    <property type="protein sequence ID" value="GAE24982.1"/>
    <property type="molecule type" value="Genomic_DNA"/>
</dbReference>
<dbReference type="STRING" id="1236970.JCM9140_950"/>
<dbReference type="PROSITE" id="PS50160">
    <property type="entry name" value="DNA_LIGASE_A3"/>
    <property type="match status" value="1"/>
</dbReference>
<sequence>MFISPMLLDESSVPPEDYANVITELKLDGIRLIYSNLSGIPRLYTKEKKDVTALFPEITNIDLPSGTVLDGEVISANGDNKPDYDRLMKRYMSNQVLREIPVQYVAFDIMFYNGKQITTFPLIKRKSILSQVIPTDTISIVTSQWIEGNSKSYFQVIKDYGLEGIVVKNPRSKYKIGKRSTDWLKIINENYRRSEGFCKKPVWNIQWKTRKDREKLYEMYRKMMRN</sequence>
<comment type="caution">
    <text evidence="4">The sequence shown here is derived from an EMBL/GenBank/DDBJ whole genome shotgun (WGS) entry which is preliminary data.</text>
</comment>
<dbReference type="Gene3D" id="3.30.1490.70">
    <property type="match status" value="1"/>
</dbReference>
<feature type="domain" description="ATP-dependent DNA ligase family profile" evidence="3">
    <location>
        <begin position="95"/>
        <end position="186"/>
    </location>
</feature>
<comment type="similarity">
    <text evidence="1">Belongs to the ATP-dependent DNA ligase family.</text>
</comment>
<evidence type="ECO:0000313" key="5">
    <source>
        <dbReference type="Proteomes" id="UP000018890"/>
    </source>
</evidence>
<dbReference type="GO" id="GO:0003910">
    <property type="term" value="F:DNA ligase (ATP) activity"/>
    <property type="evidence" value="ECO:0007669"/>
    <property type="project" value="InterPro"/>
</dbReference>
<keyword evidence="5" id="KW-1185">Reference proteome</keyword>
<organism evidence="4 5">
    <name type="scientific">Halalkalibacter wakoensis JCM 9140</name>
    <dbReference type="NCBI Taxonomy" id="1236970"/>
    <lineage>
        <taxon>Bacteria</taxon>
        <taxon>Bacillati</taxon>
        <taxon>Bacillota</taxon>
        <taxon>Bacilli</taxon>
        <taxon>Bacillales</taxon>
        <taxon>Bacillaceae</taxon>
        <taxon>Halalkalibacter</taxon>
    </lineage>
</organism>
<reference evidence="4" key="1">
    <citation type="journal article" date="2014" name="Genome Announc.">
        <title>Draft Genome Sequences of Three Alkaliphilic Bacillus Strains, Bacillus wakoensis JCM 9140T, Bacillus akibai JCM 9157T, and Bacillus hemicellulosilyticus JCM 9152T.</title>
        <authorList>
            <person name="Yuki M."/>
            <person name="Oshima K."/>
            <person name="Suda W."/>
            <person name="Oshida Y."/>
            <person name="Kitamura K."/>
            <person name="Iida T."/>
            <person name="Hattori M."/>
            <person name="Ohkuma M."/>
        </authorList>
    </citation>
    <scope>NUCLEOTIDE SEQUENCE [LARGE SCALE GENOMIC DNA]</scope>
    <source>
        <strain evidence="4">JCM 9140</strain>
    </source>
</reference>
<keyword evidence="2 4" id="KW-0436">Ligase</keyword>
<dbReference type="GO" id="GO:0006281">
    <property type="term" value="P:DNA repair"/>
    <property type="evidence" value="ECO:0007669"/>
    <property type="project" value="InterPro"/>
</dbReference>